<sequence>MSDFLKYWFIGFEKGLENLNEDEQCKLLSECGRACSESYSKKIYQEIWKKTKNYSEFFKILNDKILAVAAFEIEENKVYELKYNRCLCDLHTKGYVNTGSLCECSKQSLLYNLNSIFPNNRIQVILVDSILKGGKECVLRIYM</sequence>
<dbReference type="OrthoDB" id="1086617at2"/>
<dbReference type="KEGG" id="csr:Cspa_c23720"/>
<proteinExistence type="predicted"/>
<dbReference type="RefSeq" id="WP_015392456.1">
    <property type="nucleotide sequence ID" value="NC_020291.1"/>
</dbReference>
<organism evidence="1 2">
    <name type="scientific">Clostridium saccharoperbutylacetonicum N1-4(HMT)</name>
    <dbReference type="NCBI Taxonomy" id="931276"/>
    <lineage>
        <taxon>Bacteria</taxon>
        <taxon>Bacillati</taxon>
        <taxon>Bacillota</taxon>
        <taxon>Clostridia</taxon>
        <taxon>Eubacteriales</taxon>
        <taxon>Clostridiaceae</taxon>
        <taxon>Clostridium</taxon>
    </lineage>
</organism>
<dbReference type="Proteomes" id="UP000011728">
    <property type="component" value="Chromosome"/>
</dbReference>
<keyword evidence="2" id="KW-1185">Reference proteome</keyword>
<accession>M1MXG2</accession>
<dbReference type="EMBL" id="CP004121">
    <property type="protein sequence ID" value="AGF56137.1"/>
    <property type="molecule type" value="Genomic_DNA"/>
</dbReference>
<name>M1MXG2_9CLOT</name>
<gene>
    <name evidence="1" type="ORF">Cspa_c23720</name>
</gene>
<dbReference type="STRING" id="36745.CLSAP_21840"/>
<dbReference type="HOGENOM" id="CLU_152369_0_0_9"/>
<dbReference type="eggNOG" id="ENOG50326B1">
    <property type="taxonomic scope" value="Bacteria"/>
</dbReference>
<evidence type="ECO:0000313" key="2">
    <source>
        <dbReference type="Proteomes" id="UP000011728"/>
    </source>
</evidence>
<reference evidence="1 2" key="1">
    <citation type="submission" date="2013-02" db="EMBL/GenBank/DDBJ databases">
        <title>Genome sequence of Clostridium saccharoperbutylacetonicum N1-4(HMT).</title>
        <authorList>
            <person name="Poehlein A."/>
            <person name="Daniel R."/>
        </authorList>
    </citation>
    <scope>NUCLEOTIDE SEQUENCE [LARGE SCALE GENOMIC DNA]</scope>
    <source>
        <strain evidence="2">N1-4(HMT)</strain>
    </source>
</reference>
<evidence type="ECO:0000313" key="1">
    <source>
        <dbReference type="EMBL" id="AGF56137.1"/>
    </source>
</evidence>
<dbReference type="PATRIC" id="fig|931276.5.peg.2376"/>
<evidence type="ECO:0008006" key="3">
    <source>
        <dbReference type="Google" id="ProtNLM"/>
    </source>
</evidence>
<dbReference type="AlphaFoldDB" id="M1MXG2"/>
<protein>
    <recommendedName>
        <fullName evidence="3">L-2-amino-thiazoline-4-carboxylic acid hydrolase</fullName>
    </recommendedName>
</protein>